<dbReference type="PROSITE" id="PS50033">
    <property type="entry name" value="UBX"/>
    <property type="match status" value="1"/>
</dbReference>
<keyword evidence="8" id="KW-1185">Reference proteome</keyword>
<evidence type="ECO:0000313" key="8">
    <source>
        <dbReference type="Proteomes" id="UP000294933"/>
    </source>
</evidence>
<dbReference type="PANTHER" id="PTHR46340:SF1">
    <property type="entry name" value="UBX DOMAIN-CONTAINING PROTEIN 1"/>
    <property type="match status" value="1"/>
</dbReference>
<keyword evidence="2" id="KW-0963">Cytoplasm</keyword>
<dbReference type="GO" id="GO:0032435">
    <property type="term" value="P:negative regulation of proteasomal ubiquitin-dependent protein catabolic process"/>
    <property type="evidence" value="ECO:0007669"/>
    <property type="project" value="TreeGrafter"/>
</dbReference>
<dbReference type="Gene3D" id="3.10.20.90">
    <property type="entry name" value="Phosphatidylinositol 3-kinase Catalytic Subunit, Chain A, domain 1"/>
    <property type="match status" value="1"/>
</dbReference>
<dbReference type="GO" id="GO:0036435">
    <property type="term" value="F:K48-linked polyubiquitin modification-dependent protein binding"/>
    <property type="evidence" value="ECO:0007669"/>
    <property type="project" value="TreeGrafter"/>
</dbReference>
<accession>A0A4Y7QG13</accession>
<dbReference type="SUPFAM" id="SSF46934">
    <property type="entry name" value="UBA-like"/>
    <property type="match status" value="1"/>
</dbReference>
<dbReference type="EMBL" id="ML170161">
    <property type="protein sequence ID" value="TDL26623.1"/>
    <property type="molecule type" value="Genomic_DNA"/>
</dbReference>
<dbReference type="PANTHER" id="PTHR46340">
    <property type="entry name" value="UBX DOMAIN-CONTAINING PROTEIN 1"/>
    <property type="match status" value="1"/>
</dbReference>
<feature type="region of interest" description="Disordered" evidence="4">
    <location>
        <begin position="240"/>
        <end position="277"/>
    </location>
</feature>
<evidence type="ECO:0000259" key="6">
    <source>
        <dbReference type="PROSITE" id="PS50033"/>
    </source>
</evidence>
<dbReference type="Gene3D" id="1.10.8.10">
    <property type="entry name" value="DNA helicase RuvA subunit, C-terminal domain"/>
    <property type="match status" value="1"/>
</dbReference>
<reference evidence="7 8" key="1">
    <citation type="submission" date="2018-06" db="EMBL/GenBank/DDBJ databases">
        <title>A transcriptomic atlas of mushroom development highlights an independent origin of complex multicellularity.</title>
        <authorList>
            <consortium name="DOE Joint Genome Institute"/>
            <person name="Krizsan K."/>
            <person name="Almasi E."/>
            <person name="Merenyi Z."/>
            <person name="Sahu N."/>
            <person name="Viragh M."/>
            <person name="Koszo T."/>
            <person name="Mondo S."/>
            <person name="Kiss B."/>
            <person name="Balint B."/>
            <person name="Kues U."/>
            <person name="Barry K."/>
            <person name="Hegedus J.C."/>
            <person name="Henrissat B."/>
            <person name="Johnson J."/>
            <person name="Lipzen A."/>
            <person name="Ohm R."/>
            <person name="Nagy I."/>
            <person name="Pangilinan J."/>
            <person name="Yan J."/>
            <person name="Xiong Y."/>
            <person name="Grigoriev I.V."/>
            <person name="Hibbett D.S."/>
            <person name="Nagy L.G."/>
        </authorList>
    </citation>
    <scope>NUCLEOTIDE SEQUENCE [LARGE SCALE GENOMIC DNA]</scope>
    <source>
        <strain evidence="7 8">SZMC22713</strain>
    </source>
</reference>
<feature type="compositionally biased region" description="Gly residues" evidence="4">
    <location>
        <begin position="54"/>
        <end position="68"/>
    </location>
</feature>
<evidence type="ECO:0000256" key="3">
    <source>
        <dbReference type="ARBA" id="ARBA00023054"/>
    </source>
</evidence>
<protein>
    <recommendedName>
        <fullName evidence="9">UBX domain-containing protein</fullName>
    </recommendedName>
</protein>
<dbReference type="Proteomes" id="UP000294933">
    <property type="component" value="Unassembled WGS sequence"/>
</dbReference>
<dbReference type="InterPro" id="IPR029071">
    <property type="entry name" value="Ubiquitin-like_domsf"/>
</dbReference>
<evidence type="ECO:0000256" key="4">
    <source>
        <dbReference type="SAM" id="MobiDB-lite"/>
    </source>
</evidence>
<dbReference type="GO" id="GO:0005737">
    <property type="term" value="C:cytoplasm"/>
    <property type="evidence" value="ECO:0007669"/>
    <property type="project" value="UniProtKB-SubCell"/>
</dbReference>
<dbReference type="InterPro" id="IPR009060">
    <property type="entry name" value="UBA-like_sf"/>
</dbReference>
<dbReference type="AlphaFoldDB" id="A0A4Y7QG13"/>
<name>A0A4Y7QG13_9AGAM</name>
<dbReference type="GO" id="GO:0005634">
    <property type="term" value="C:nucleus"/>
    <property type="evidence" value="ECO:0007669"/>
    <property type="project" value="TreeGrafter"/>
</dbReference>
<dbReference type="InterPro" id="IPR013087">
    <property type="entry name" value="Znf_C2H2_type"/>
</dbReference>
<dbReference type="STRING" id="50990.A0A4Y7QG13"/>
<feature type="compositionally biased region" description="Low complexity" evidence="4">
    <location>
        <begin position="253"/>
        <end position="270"/>
    </location>
</feature>
<dbReference type="Pfam" id="PF22562">
    <property type="entry name" value="UBA_7"/>
    <property type="match status" value="1"/>
</dbReference>
<evidence type="ECO:0000256" key="1">
    <source>
        <dbReference type="ARBA" id="ARBA00004496"/>
    </source>
</evidence>
<dbReference type="InterPro" id="IPR015940">
    <property type="entry name" value="UBA"/>
</dbReference>
<feature type="region of interest" description="Disordered" evidence="4">
    <location>
        <begin position="134"/>
        <end position="154"/>
    </location>
</feature>
<dbReference type="Pfam" id="PF00789">
    <property type="entry name" value="UBX"/>
    <property type="match status" value="1"/>
</dbReference>
<feature type="domain" description="UBX" evidence="6">
    <location>
        <begin position="276"/>
        <end position="356"/>
    </location>
</feature>
<dbReference type="GO" id="GO:0031397">
    <property type="term" value="P:negative regulation of protein ubiquitination"/>
    <property type="evidence" value="ECO:0007669"/>
    <property type="project" value="TreeGrafter"/>
</dbReference>
<dbReference type="SUPFAM" id="SSF54236">
    <property type="entry name" value="Ubiquitin-like"/>
    <property type="match status" value="1"/>
</dbReference>
<dbReference type="InterPro" id="IPR001012">
    <property type="entry name" value="UBX_dom"/>
</dbReference>
<keyword evidence="3" id="KW-0175">Coiled coil</keyword>
<dbReference type="GO" id="GO:1903094">
    <property type="term" value="P:negative regulation of protein K48-linked deubiquitination"/>
    <property type="evidence" value="ECO:0007669"/>
    <property type="project" value="TreeGrafter"/>
</dbReference>
<evidence type="ECO:0000256" key="2">
    <source>
        <dbReference type="ARBA" id="ARBA00022490"/>
    </source>
</evidence>
<comment type="subcellular location">
    <subcellularLocation>
        <location evidence="1">Cytoplasm</location>
    </subcellularLocation>
</comment>
<sequence>MAGDKDTLISMGFDAARVEWALRATQNRGLQPAMDHLIEHEGEPVPDPSAQSATGGGSGGGSGGGGGEPMDEDEDEAEALRAAMGKASANIAPVASAGDGAEEGVEARSIKCSQCGKIFKNTALANFHAEKSGHDQFEESAEEIKPLTEEEKKQKLADLREKMAEKRSKKAVEELKENKANEAIKRKAGRDMGQIKEEMKMKEAIKAAEQAKRDKIEDAKAKAAIKAQIEADKRVRAEKAAREKALRDGTQIPSTPAAAASASSSTPATTGSGGTKEYKETRLQIRLARGGQPLTTTLPSESTLQDVAEFVAAQSLSVDVDTVNFAMHFPRKQFTRADFSKSLKDLGLTPSAVLIAS</sequence>
<feature type="region of interest" description="Disordered" evidence="4">
    <location>
        <begin position="40"/>
        <end position="79"/>
    </location>
</feature>
<evidence type="ECO:0000259" key="5">
    <source>
        <dbReference type="PROSITE" id="PS50030"/>
    </source>
</evidence>
<evidence type="ECO:0008006" key="9">
    <source>
        <dbReference type="Google" id="ProtNLM"/>
    </source>
</evidence>
<dbReference type="SMART" id="SM00166">
    <property type="entry name" value="UBX"/>
    <property type="match status" value="1"/>
</dbReference>
<organism evidence="7 8">
    <name type="scientific">Rickenella mellea</name>
    <dbReference type="NCBI Taxonomy" id="50990"/>
    <lineage>
        <taxon>Eukaryota</taxon>
        <taxon>Fungi</taxon>
        <taxon>Dikarya</taxon>
        <taxon>Basidiomycota</taxon>
        <taxon>Agaricomycotina</taxon>
        <taxon>Agaricomycetes</taxon>
        <taxon>Hymenochaetales</taxon>
        <taxon>Rickenellaceae</taxon>
        <taxon>Rickenella</taxon>
    </lineage>
</organism>
<dbReference type="VEuPathDB" id="FungiDB:BD410DRAFT_783712"/>
<evidence type="ECO:0000313" key="7">
    <source>
        <dbReference type="EMBL" id="TDL26623.1"/>
    </source>
</evidence>
<dbReference type="PROSITE" id="PS50030">
    <property type="entry name" value="UBA"/>
    <property type="match status" value="1"/>
</dbReference>
<proteinExistence type="predicted"/>
<feature type="domain" description="UBA" evidence="5">
    <location>
        <begin position="6"/>
        <end position="40"/>
    </location>
</feature>
<gene>
    <name evidence="7" type="ORF">BD410DRAFT_783712</name>
</gene>
<dbReference type="OrthoDB" id="10254930at2759"/>
<dbReference type="PROSITE" id="PS00028">
    <property type="entry name" value="ZINC_FINGER_C2H2_1"/>
    <property type="match status" value="1"/>
</dbReference>